<keyword evidence="6" id="KW-0464">Manganese</keyword>
<dbReference type="PROSITE" id="PS51462">
    <property type="entry name" value="NUDIX"/>
    <property type="match status" value="1"/>
</dbReference>
<evidence type="ECO:0000313" key="8">
    <source>
        <dbReference type="EMBL" id="OWP74255.1"/>
    </source>
</evidence>
<dbReference type="GO" id="GO:0046872">
    <property type="term" value="F:metal ion binding"/>
    <property type="evidence" value="ECO:0007669"/>
    <property type="project" value="UniProtKB-KW"/>
</dbReference>
<sequence length="212" mass="24269">MEFSNFLKYIPKIAKETLPAIESHCKMIPPERTKLLEELSLQNIICKKAAVMMLFYPKNYLTHLALIVRNSYPGVHSSQIAFPGGKVELYDKNLSETALRETYEEIGISQDKIKIIRPFTEVYIPPSNYLVAPFLGISQEELIFKLNPEEVADIVELPLHDFLDDNNITHVNMKTSYANEIKVPAFKIDDHIIWGATAMMMSELKDIIKKVL</sequence>
<feature type="domain" description="Nudix hydrolase" evidence="7">
    <location>
        <begin position="46"/>
        <end position="180"/>
    </location>
</feature>
<dbReference type="InterPro" id="IPR015797">
    <property type="entry name" value="NUDIX_hydrolase-like_dom_sf"/>
</dbReference>
<dbReference type="CDD" id="cd03426">
    <property type="entry name" value="NUDIX_CoAse_Nudt7"/>
    <property type="match status" value="1"/>
</dbReference>
<dbReference type="InterPro" id="IPR000086">
    <property type="entry name" value="NUDIX_hydrolase_dom"/>
</dbReference>
<keyword evidence="5" id="KW-0460">Magnesium</keyword>
<keyword evidence="4" id="KW-0378">Hydrolase</keyword>
<gene>
    <name evidence="8" type="ORF">BWK62_14725</name>
</gene>
<organism evidence="8 9">
    <name type="scientific">Flavobacterium columnare</name>
    <dbReference type="NCBI Taxonomy" id="996"/>
    <lineage>
        <taxon>Bacteria</taxon>
        <taxon>Pseudomonadati</taxon>
        <taxon>Bacteroidota</taxon>
        <taxon>Flavobacteriia</taxon>
        <taxon>Flavobacteriales</taxon>
        <taxon>Flavobacteriaceae</taxon>
        <taxon>Flavobacterium</taxon>
    </lineage>
</organism>
<dbReference type="Proteomes" id="UP000198034">
    <property type="component" value="Unassembled WGS sequence"/>
</dbReference>
<evidence type="ECO:0000313" key="9">
    <source>
        <dbReference type="Proteomes" id="UP000198034"/>
    </source>
</evidence>
<reference evidence="8 9" key="1">
    <citation type="journal article" date="2017" name="Infect. Genet. Evol.">
        <title>Comparative genome analysis of fish pathogen Flavobacterium columnare reveals extensive sequence diversity within the species.</title>
        <authorList>
            <person name="Kayansamruaj P."/>
            <person name="Dong H.T."/>
            <person name="Hirono I."/>
            <person name="Kondo H."/>
            <person name="Senapin S."/>
            <person name="Rodkhum C."/>
        </authorList>
    </citation>
    <scope>NUCLEOTIDE SEQUENCE [LARGE SCALE GENOMIC DNA]</scope>
    <source>
        <strain evidence="8 9">1214</strain>
    </source>
</reference>
<proteinExistence type="predicted"/>
<dbReference type="PANTHER" id="PTHR12992">
    <property type="entry name" value="NUDIX HYDROLASE"/>
    <property type="match status" value="1"/>
</dbReference>
<accession>A0A246G799</accession>
<dbReference type="InterPro" id="IPR045121">
    <property type="entry name" value="CoAse"/>
</dbReference>
<dbReference type="Pfam" id="PF00293">
    <property type="entry name" value="NUDIX"/>
    <property type="match status" value="1"/>
</dbReference>
<dbReference type="GO" id="GO:0010945">
    <property type="term" value="F:coenzyme A diphosphatase activity"/>
    <property type="evidence" value="ECO:0007669"/>
    <property type="project" value="InterPro"/>
</dbReference>
<evidence type="ECO:0000256" key="5">
    <source>
        <dbReference type="ARBA" id="ARBA00022842"/>
    </source>
</evidence>
<comment type="cofactor">
    <cofactor evidence="2">
        <name>Mg(2+)</name>
        <dbReference type="ChEBI" id="CHEBI:18420"/>
    </cofactor>
</comment>
<dbReference type="AlphaFoldDB" id="A0A246G799"/>
<evidence type="ECO:0000256" key="3">
    <source>
        <dbReference type="ARBA" id="ARBA00022723"/>
    </source>
</evidence>
<dbReference type="EMBL" id="MTCY01000081">
    <property type="protein sequence ID" value="OWP74255.1"/>
    <property type="molecule type" value="Genomic_DNA"/>
</dbReference>
<evidence type="ECO:0000256" key="2">
    <source>
        <dbReference type="ARBA" id="ARBA00001946"/>
    </source>
</evidence>
<protein>
    <submittedName>
        <fullName evidence="8">Coenzyme A pyrophosphatase</fullName>
    </submittedName>
</protein>
<evidence type="ECO:0000256" key="1">
    <source>
        <dbReference type="ARBA" id="ARBA00001936"/>
    </source>
</evidence>
<evidence type="ECO:0000256" key="6">
    <source>
        <dbReference type="ARBA" id="ARBA00023211"/>
    </source>
</evidence>
<dbReference type="PANTHER" id="PTHR12992:SF11">
    <property type="entry name" value="MITOCHONDRIAL COENZYME A DIPHOSPHATASE NUDT8"/>
    <property type="match status" value="1"/>
</dbReference>
<evidence type="ECO:0000259" key="7">
    <source>
        <dbReference type="PROSITE" id="PS51462"/>
    </source>
</evidence>
<evidence type="ECO:0000256" key="4">
    <source>
        <dbReference type="ARBA" id="ARBA00022801"/>
    </source>
</evidence>
<comment type="cofactor">
    <cofactor evidence="1">
        <name>Mn(2+)</name>
        <dbReference type="ChEBI" id="CHEBI:29035"/>
    </cofactor>
</comment>
<dbReference type="SUPFAM" id="SSF55811">
    <property type="entry name" value="Nudix"/>
    <property type="match status" value="1"/>
</dbReference>
<name>A0A246G799_9FLAO</name>
<keyword evidence="3" id="KW-0479">Metal-binding</keyword>
<comment type="caution">
    <text evidence="8">The sequence shown here is derived from an EMBL/GenBank/DDBJ whole genome shotgun (WGS) entry which is preliminary data.</text>
</comment>
<dbReference type="Gene3D" id="3.90.79.10">
    <property type="entry name" value="Nucleoside Triphosphate Pyrophosphohydrolase"/>
    <property type="match status" value="1"/>
</dbReference>